<dbReference type="EC" id="4.2.1.11" evidence="3"/>
<feature type="domain" description="Enolase N-terminal" evidence="8">
    <location>
        <begin position="6"/>
        <end position="136"/>
    </location>
</feature>
<dbReference type="HAMAP" id="MF_00318">
    <property type="entry name" value="Enolase"/>
    <property type="match status" value="1"/>
</dbReference>
<evidence type="ECO:0000256" key="2">
    <source>
        <dbReference type="ARBA" id="ARBA00009604"/>
    </source>
</evidence>
<dbReference type="GO" id="GO:0004634">
    <property type="term" value="F:phosphopyruvate hydratase activity"/>
    <property type="evidence" value="ECO:0007669"/>
    <property type="project" value="UniProtKB-EC"/>
</dbReference>
<comment type="caution">
    <text evidence="9">The sequence shown here is derived from an EMBL/GenBank/DDBJ whole genome shotgun (WGS) entry which is preliminary data.</text>
</comment>
<dbReference type="SMART" id="SM01192">
    <property type="entry name" value="Enolase_C"/>
    <property type="match status" value="1"/>
</dbReference>
<dbReference type="PANTHER" id="PTHR11902:SF1">
    <property type="entry name" value="ENOLASE"/>
    <property type="match status" value="1"/>
</dbReference>
<evidence type="ECO:0000256" key="1">
    <source>
        <dbReference type="ARBA" id="ARBA00005031"/>
    </source>
</evidence>
<dbReference type="CDD" id="cd03313">
    <property type="entry name" value="enolase"/>
    <property type="match status" value="1"/>
</dbReference>
<evidence type="ECO:0000259" key="8">
    <source>
        <dbReference type="SMART" id="SM01193"/>
    </source>
</evidence>
<evidence type="ECO:0000256" key="3">
    <source>
        <dbReference type="ARBA" id="ARBA00012058"/>
    </source>
</evidence>
<dbReference type="InterPro" id="IPR020811">
    <property type="entry name" value="Enolase_N"/>
</dbReference>
<dbReference type="Gene3D" id="3.20.20.120">
    <property type="entry name" value="Enolase-like C-terminal domain"/>
    <property type="match status" value="1"/>
</dbReference>
<dbReference type="Pfam" id="PF00113">
    <property type="entry name" value="Enolase_C"/>
    <property type="match status" value="1"/>
</dbReference>
<keyword evidence="5" id="KW-0324">Glycolysis</keyword>
<dbReference type="SFLD" id="SFLDG00178">
    <property type="entry name" value="enolase"/>
    <property type="match status" value="1"/>
</dbReference>
<dbReference type="EMBL" id="LAZR01030711">
    <property type="protein sequence ID" value="KKL55795.1"/>
    <property type="molecule type" value="Genomic_DNA"/>
</dbReference>
<dbReference type="InterPro" id="IPR029017">
    <property type="entry name" value="Enolase-like_N"/>
</dbReference>
<evidence type="ECO:0000259" key="7">
    <source>
        <dbReference type="SMART" id="SM01192"/>
    </source>
</evidence>
<keyword evidence="6" id="KW-0456">Lyase</keyword>
<dbReference type="PIRSF" id="PIRSF001400">
    <property type="entry name" value="Enolase"/>
    <property type="match status" value="1"/>
</dbReference>
<dbReference type="GO" id="GO:0000287">
    <property type="term" value="F:magnesium ion binding"/>
    <property type="evidence" value="ECO:0007669"/>
    <property type="project" value="InterPro"/>
</dbReference>
<dbReference type="PRINTS" id="PR00148">
    <property type="entry name" value="ENOLASE"/>
</dbReference>
<dbReference type="UniPathway" id="UPA00109">
    <property type="reaction ID" value="UER00187"/>
</dbReference>
<evidence type="ECO:0000256" key="4">
    <source>
        <dbReference type="ARBA" id="ARBA00022842"/>
    </source>
</evidence>
<reference evidence="9" key="1">
    <citation type="journal article" date="2015" name="Nature">
        <title>Complex archaea that bridge the gap between prokaryotes and eukaryotes.</title>
        <authorList>
            <person name="Spang A."/>
            <person name="Saw J.H."/>
            <person name="Jorgensen S.L."/>
            <person name="Zaremba-Niedzwiedzka K."/>
            <person name="Martijn J."/>
            <person name="Lind A.E."/>
            <person name="van Eijk R."/>
            <person name="Schleper C."/>
            <person name="Guy L."/>
            <person name="Ettema T.J."/>
        </authorList>
    </citation>
    <scope>NUCLEOTIDE SEQUENCE</scope>
</reference>
<sequence length="427" mass="47065">MSKFKISKIFAREIIDCRGWPTVQADVWIDGQLKGRADVASGRSTGAHEACELRDEDPNRYKGLGVLNAVDNVNNEINPALIGMDVTQQRKIDLTMKELDGTPTKSRLGANAILSVSLAAARAGASLCGVPLYRYLNPNSHIIPVPLMNFINGGKLTANDLEIQEFIIMPVGADSYKNALQITTEINEALRGLVVEKYGILATNTGDEGGFATPMHGIWEPFEFLSTAVKLAGYKEIEDVVYAMDLASNSWFNKEENVYELDGKRYEPDALIELYKQVANKYPIASMEDPLQEEDFEGFSKLTTELDIQIVGDDLFVTNIERLKMGIKQGAANAMLFKVNQIGTLSEALDAAEFAYRSDYAVQVSERSGETEDPIISDLVVALNSGQIKTGMPVRGERTSKHNRLIQIEEELGEAGVYAGKKFRRPA</sequence>
<dbReference type="PANTHER" id="PTHR11902">
    <property type="entry name" value="ENOLASE"/>
    <property type="match status" value="1"/>
</dbReference>
<dbReference type="InterPro" id="IPR020810">
    <property type="entry name" value="Enolase_C"/>
</dbReference>
<accession>A0A0F9FEW8</accession>
<dbReference type="GO" id="GO:0000015">
    <property type="term" value="C:phosphopyruvate hydratase complex"/>
    <property type="evidence" value="ECO:0007669"/>
    <property type="project" value="InterPro"/>
</dbReference>
<organism evidence="9">
    <name type="scientific">marine sediment metagenome</name>
    <dbReference type="NCBI Taxonomy" id="412755"/>
    <lineage>
        <taxon>unclassified sequences</taxon>
        <taxon>metagenomes</taxon>
        <taxon>ecological metagenomes</taxon>
    </lineage>
</organism>
<dbReference type="SUPFAM" id="SSF54826">
    <property type="entry name" value="Enolase N-terminal domain-like"/>
    <property type="match status" value="1"/>
</dbReference>
<dbReference type="Gene3D" id="3.30.390.10">
    <property type="entry name" value="Enolase-like, N-terminal domain"/>
    <property type="match status" value="1"/>
</dbReference>
<dbReference type="NCBIfam" id="TIGR01060">
    <property type="entry name" value="eno"/>
    <property type="match status" value="1"/>
</dbReference>
<name>A0A0F9FEW8_9ZZZZ</name>
<dbReference type="AlphaFoldDB" id="A0A0F9FEW8"/>
<proteinExistence type="inferred from homology"/>
<dbReference type="Pfam" id="PF03952">
    <property type="entry name" value="Enolase_N"/>
    <property type="match status" value="1"/>
</dbReference>
<protein>
    <recommendedName>
        <fullName evidence="3">phosphopyruvate hydratase</fullName>
        <ecNumber evidence="3">4.2.1.11</ecNumber>
    </recommendedName>
</protein>
<dbReference type="SUPFAM" id="SSF51604">
    <property type="entry name" value="Enolase C-terminal domain-like"/>
    <property type="match status" value="1"/>
</dbReference>
<feature type="domain" description="Enolase C-terminal TIM barrel" evidence="7">
    <location>
        <begin position="140"/>
        <end position="426"/>
    </location>
</feature>
<comment type="similarity">
    <text evidence="2">Belongs to the enolase family.</text>
</comment>
<dbReference type="InterPro" id="IPR036849">
    <property type="entry name" value="Enolase-like_C_sf"/>
</dbReference>
<evidence type="ECO:0000256" key="5">
    <source>
        <dbReference type="ARBA" id="ARBA00023152"/>
    </source>
</evidence>
<gene>
    <name evidence="9" type="ORF">LCGC14_2251840</name>
</gene>
<keyword evidence="4" id="KW-0460">Magnesium</keyword>
<evidence type="ECO:0000313" key="9">
    <source>
        <dbReference type="EMBL" id="KKL55795.1"/>
    </source>
</evidence>
<evidence type="ECO:0000256" key="6">
    <source>
        <dbReference type="ARBA" id="ARBA00023239"/>
    </source>
</evidence>
<dbReference type="InterPro" id="IPR000941">
    <property type="entry name" value="Enolase"/>
</dbReference>
<dbReference type="SMART" id="SM01193">
    <property type="entry name" value="Enolase_N"/>
    <property type="match status" value="1"/>
</dbReference>
<dbReference type="SFLD" id="SFLDF00002">
    <property type="entry name" value="enolase"/>
    <property type="match status" value="1"/>
</dbReference>
<dbReference type="GO" id="GO:0006096">
    <property type="term" value="P:glycolytic process"/>
    <property type="evidence" value="ECO:0007669"/>
    <property type="project" value="UniProtKB-UniPathway"/>
</dbReference>
<dbReference type="SFLD" id="SFLDS00001">
    <property type="entry name" value="Enolase"/>
    <property type="match status" value="1"/>
</dbReference>
<comment type="pathway">
    <text evidence="1">Carbohydrate degradation; glycolysis; pyruvate from D-glyceraldehyde 3-phosphate: step 4/5.</text>
</comment>